<organism evidence="1 2">
    <name type="scientific">Ectocarpus siliculosus</name>
    <name type="common">Brown alga</name>
    <name type="synonym">Conferva siliculosa</name>
    <dbReference type="NCBI Taxonomy" id="2880"/>
    <lineage>
        <taxon>Eukaryota</taxon>
        <taxon>Sar</taxon>
        <taxon>Stramenopiles</taxon>
        <taxon>Ochrophyta</taxon>
        <taxon>PX clade</taxon>
        <taxon>Phaeophyceae</taxon>
        <taxon>Ectocarpales</taxon>
        <taxon>Ectocarpaceae</taxon>
        <taxon>Ectocarpus</taxon>
    </lineage>
</organism>
<accession>D8LJC0</accession>
<dbReference type="AlphaFoldDB" id="D8LJC0"/>
<dbReference type="EMBL" id="FN649755">
    <property type="protein sequence ID" value="CBN79453.1"/>
    <property type="molecule type" value="Genomic_DNA"/>
</dbReference>
<name>D8LJC0_ECTSI</name>
<dbReference type="InParanoid" id="D8LJC0"/>
<sequence length="57" mass="6768">MFYMRAFGYLFAEARNVGLQGSDFVSNKMNMAVHHNETAWRDRWGWTSSKTPTRPRR</sequence>
<protein>
    <submittedName>
        <fullName evidence="1">Uncharacterized protein</fullName>
    </submittedName>
</protein>
<gene>
    <name evidence="1" type="ORF">Esi_0247_0006</name>
</gene>
<reference evidence="1 2" key="1">
    <citation type="journal article" date="2010" name="Nature">
        <title>The Ectocarpus genome and the independent evolution of multicellularity in brown algae.</title>
        <authorList>
            <person name="Cock J.M."/>
            <person name="Sterck L."/>
            <person name="Rouze P."/>
            <person name="Scornet D."/>
            <person name="Allen A.E."/>
            <person name="Amoutzias G."/>
            <person name="Anthouard V."/>
            <person name="Artiguenave F."/>
            <person name="Aury J.M."/>
            <person name="Badger J.H."/>
            <person name="Beszteri B."/>
            <person name="Billiau K."/>
            <person name="Bonnet E."/>
            <person name="Bothwell J.H."/>
            <person name="Bowler C."/>
            <person name="Boyen C."/>
            <person name="Brownlee C."/>
            <person name="Carrano C.J."/>
            <person name="Charrier B."/>
            <person name="Cho G.Y."/>
            <person name="Coelho S.M."/>
            <person name="Collen J."/>
            <person name="Corre E."/>
            <person name="Da Silva C."/>
            <person name="Delage L."/>
            <person name="Delaroque N."/>
            <person name="Dittami S.M."/>
            <person name="Doulbeau S."/>
            <person name="Elias M."/>
            <person name="Farnham G."/>
            <person name="Gachon C.M."/>
            <person name="Gschloessl B."/>
            <person name="Heesch S."/>
            <person name="Jabbari K."/>
            <person name="Jubin C."/>
            <person name="Kawai H."/>
            <person name="Kimura K."/>
            <person name="Kloareg B."/>
            <person name="Kupper F.C."/>
            <person name="Lang D."/>
            <person name="Le Bail A."/>
            <person name="Leblanc C."/>
            <person name="Lerouge P."/>
            <person name="Lohr M."/>
            <person name="Lopez P.J."/>
            <person name="Martens C."/>
            <person name="Maumus F."/>
            <person name="Michel G."/>
            <person name="Miranda-Saavedra D."/>
            <person name="Morales J."/>
            <person name="Moreau H."/>
            <person name="Motomura T."/>
            <person name="Nagasato C."/>
            <person name="Napoli C.A."/>
            <person name="Nelson D.R."/>
            <person name="Nyvall-Collen P."/>
            <person name="Peters A.F."/>
            <person name="Pommier C."/>
            <person name="Potin P."/>
            <person name="Poulain J."/>
            <person name="Quesneville H."/>
            <person name="Read B."/>
            <person name="Rensing S.A."/>
            <person name="Ritter A."/>
            <person name="Rousvoal S."/>
            <person name="Samanta M."/>
            <person name="Samson G."/>
            <person name="Schroeder D.C."/>
            <person name="Segurens B."/>
            <person name="Strittmatter M."/>
            <person name="Tonon T."/>
            <person name="Tregear J.W."/>
            <person name="Valentin K."/>
            <person name="von Dassow P."/>
            <person name="Yamagishi T."/>
            <person name="Van de Peer Y."/>
            <person name="Wincker P."/>
        </authorList>
    </citation>
    <scope>NUCLEOTIDE SEQUENCE [LARGE SCALE GENOMIC DNA]</scope>
    <source>
        <strain evidence="2">Ec32 / CCAP1310/4</strain>
    </source>
</reference>
<dbReference type="EMBL" id="FN648428">
    <property type="protein sequence ID" value="CBN79453.1"/>
    <property type="molecule type" value="Genomic_DNA"/>
</dbReference>
<dbReference type="Proteomes" id="UP000002630">
    <property type="component" value="Linkage Group LG30"/>
</dbReference>
<keyword evidence="2" id="KW-1185">Reference proteome</keyword>
<evidence type="ECO:0000313" key="1">
    <source>
        <dbReference type="EMBL" id="CBN79453.1"/>
    </source>
</evidence>
<proteinExistence type="predicted"/>
<evidence type="ECO:0000313" key="2">
    <source>
        <dbReference type="Proteomes" id="UP000002630"/>
    </source>
</evidence>